<keyword evidence="9" id="KW-1185">Reference proteome</keyword>
<dbReference type="InterPro" id="IPR001547">
    <property type="entry name" value="Glyco_hydro_5"/>
</dbReference>
<accession>A0A6A6BIM7</accession>
<dbReference type="GeneID" id="54299573"/>
<keyword evidence="5 6" id="KW-0326">Glycosidase</keyword>
<comment type="catalytic activity">
    <reaction evidence="1">
        <text>Endohydrolysis of (1-&gt;4)-beta-D-glucosidic linkages in cellulose, lichenin and cereal beta-D-glucans.</text>
        <dbReference type="EC" id="3.2.1.4"/>
    </reaction>
</comment>
<dbReference type="GO" id="GO:0008810">
    <property type="term" value="F:cellulase activity"/>
    <property type="evidence" value="ECO:0007669"/>
    <property type="project" value="UniProtKB-EC"/>
</dbReference>
<dbReference type="Gene3D" id="3.20.20.80">
    <property type="entry name" value="Glycosidases"/>
    <property type="match status" value="1"/>
</dbReference>
<dbReference type="RefSeq" id="XP_033398389.1">
    <property type="nucleotide sequence ID" value="XM_033542076.1"/>
</dbReference>
<organism evidence="8 9">
    <name type="scientific">Aplosporella prunicola CBS 121167</name>
    <dbReference type="NCBI Taxonomy" id="1176127"/>
    <lineage>
        <taxon>Eukaryota</taxon>
        <taxon>Fungi</taxon>
        <taxon>Dikarya</taxon>
        <taxon>Ascomycota</taxon>
        <taxon>Pezizomycotina</taxon>
        <taxon>Dothideomycetes</taxon>
        <taxon>Dothideomycetes incertae sedis</taxon>
        <taxon>Botryosphaeriales</taxon>
        <taxon>Aplosporellaceae</taxon>
        <taxon>Aplosporella</taxon>
    </lineage>
</organism>
<comment type="similarity">
    <text evidence="2 6">Belongs to the glycosyl hydrolase 5 (cellulase A) family.</text>
</comment>
<dbReference type="AlphaFoldDB" id="A0A6A6BIM7"/>
<dbReference type="Pfam" id="PF00150">
    <property type="entry name" value="Cellulase"/>
    <property type="match status" value="1"/>
</dbReference>
<feature type="domain" description="Glycoside hydrolase family 5" evidence="7">
    <location>
        <begin position="34"/>
        <end position="298"/>
    </location>
</feature>
<sequence>MAAGTASLALAAPANITRRKLKWFGINESGAEFGDGIFPGLYNKDYIWYSEDSIDTLIDQGLNMFRINFAMERLTPNSLNGTIDTNYMGNLTSNIEYITSKGAWAMIQPHNYGRFYGDIITDVAGFQQWWTKVAKPFAQNNLVVFDTNNEFHDMDQDLVVQLNQAAINGIRAAGAKTQYITPEGNSWTGAWTWVSSGNADTMGALVDPARNDTEKLIFHMHQYLDSDGSGTHEDCVSPTIFSERLQEATQWLRDNKKRGLIGEYAGGANDVCIQALEDGMKYLDDNNDVWDGAIWWAAGPWWPEDTIYDMEPPNGVAFTKVLPKLLPYA</sequence>
<protein>
    <recommendedName>
        <fullName evidence="3">cellulase</fullName>
        <ecNumber evidence="3">3.2.1.4</ecNumber>
    </recommendedName>
</protein>
<evidence type="ECO:0000259" key="7">
    <source>
        <dbReference type="Pfam" id="PF00150"/>
    </source>
</evidence>
<dbReference type="SUPFAM" id="SSF51445">
    <property type="entry name" value="(Trans)glycosidases"/>
    <property type="match status" value="1"/>
</dbReference>
<dbReference type="EMBL" id="ML995484">
    <property type="protein sequence ID" value="KAF2142677.1"/>
    <property type="molecule type" value="Genomic_DNA"/>
</dbReference>
<dbReference type="InterPro" id="IPR017853">
    <property type="entry name" value="GH"/>
</dbReference>
<proteinExistence type="inferred from homology"/>
<name>A0A6A6BIM7_9PEZI</name>
<dbReference type="OrthoDB" id="5823761at2759"/>
<dbReference type="Proteomes" id="UP000799438">
    <property type="component" value="Unassembled WGS sequence"/>
</dbReference>
<dbReference type="EC" id="3.2.1.4" evidence="3"/>
<evidence type="ECO:0000256" key="4">
    <source>
        <dbReference type="ARBA" id="ARBA00022801"/>
    </source>
</evidence>
<dbReference type="PANTHER" id="PTHR34142">
    <property type="entry name" value="ENDO-BETA-1,4-GLUCANASE A"/>
    <property type="match status" value="1"/>
</dbReference>
<evidence type="ECO:0000256" key="3">
    <source>
        <dbReference type="ARBA" id="ARBA00012601"/>
    </source>
</evidence>
<dbReference type="PANTHER" id="PTHR34142:SF1">
    <property type="entry name" value="GLYCOSIDE HYDROLASE FAMILY 5 DOMAIN-CONTAINING PROTEIN"/>
    <property type="match status" value="1"/>
</dbReference>
<gene>
    <name evidence="8" type="ORF">K452DRAFT_297929</name>
</gene>
<evidence type="ECO:0000256" key="1">
    <source>
        <dbReference type="ARBA" id="ARBA00000966"/>
    </source>
</evidence>
<evidence type="ECO:0000256" key="6">
    <source>
        <dbReference type="RuleBase" id="RU361153"/>
    </source>
</evidence>
<evidence type="ECO:0000313" key="9">
    <source>
        <dbReference type="Proteomes" id="UP000799438"/>
    </source>
</evidence>
<evidence type="ECO:0000256" key="2">
    <source>
        <dbReference type="ARBA" id="ARBA00005641"/>
    </source>
</evidence>
<reference evidence="8" key="1">
    <citation type="journal article" date="2020" name="Stud. Mycol.">
        <title>101 Dothideomycetes genomes: a test case for predicting lifestyles and emergence of pathogens.</title>
        <authorList>
            <person name="Haridas S."/>
            <person name="Albert R."/>
            <person name="Binder M."/>
            <person name="Bloem J."/>
            <person name="Labutti K."/>
            <person name="Salamov A."/>
            <person name="Andreopoulos B."/>
            <person name="Baker S."/>
            <person name="Barry K."/>
            <person name="Bills G."/>
            <person name="Bluhm B."/>
            <person name="Cannon C."/>
            <person name="Castanera R."/>
            <person name="Culley D."/>
            <person name="Daum C."/>
            <person name="Ezra D."/>
            <person name="Gonzalez J."/>
            <person name="Henrissat B."/>
            <person name="Kuo A."/>
            <person name="Liang C."/>
            <person name="Lipzen A."/>
            <person name="Lutzoni F."/>
            <person name="Magnuson J."/>
            <person name="Mondo S."/>
            <person name="Nolan M."/>
            <person name="Ohm R."/>
            <person name="Pangilinan J."/>
            <person name="Park H.-J."/>
            <person name="Ramirez L."/>
            <person name="Alfaro M."/>
            <person name="Sun H."/>
            <person name="Tritt A."/>
            <person name="Yoshinaga Y."/>
            <person name="Zwiers L.-H."/>
            <person name="Turgeon B."/>
            <person name="Goodwin S."/>
            <person name="Spatafora J."/>
            <person name="Crous P."/>
            <person name="Grigoriev I."/>
        </authorList>
    </citation>
    <scope>NUCLEOTIDE SEQUENCE</scope>
    <source>
        <strain evidence="8">CBS 121167</strain>
    </source>
</reference>
<dbReference type="GO" id="GO:0009251">
    <property type="term" value="P:glucan catabolic process"/>
    <property type="evidence" value="ECO:0007669"/>
    <property type="project" value="TreeGrafter"/>
</dbReference>
<evidence type="ECO:0000313" key="8">
    <source>
        <dbReference type="EMBL" id="KAF2142677.1"/>
    </source>
</evidence>
<keyword evidence="4 6" id="KW-0378">Hydrolase</keyword>
<evidence type="ECO:0000256" key="5">
    <source>
        <dbReference type="ARBA" id="ARBA00023295"/>
    </source>
</evidence>